<dbReference type="PANTHER" id="PTHR11012">
    <property type="entry name" value="PROTEIN KINASE-LIKE DOMAIN-CONTAINING"/>
    <property type="match status" value="1"/>
</dbReference>
<sequence length="406" mass="46722">SCNLTGSGVKCTMESLDPSWLNGDFLVKLLQSAEDANKEVEVIKYRCQRAVPPGANYLSQLYRVSVEYKTDNVKTVSLIIKTPLESGFVREVMEKIGCYKHEIKMYNEILPKMYGLHSCRFTAKQFFCPLENSLVLEDLRESGYKMADRLQQLDFAHCHHFLESLARLHALSVVTQERYPELLEAFKKHPLLSKDVSEEINRANEEQTIDIMKKLADVLEGLDGCERYAGMIRKMSDTWWEKMIKITTPGDGLLVLNHADTWTNNIMFKYDDSGRVVDAKLIDFQVWHLNSFALDIILFWWTSANETVREHHQSELFECYRRTFNTTLSELQCSKCLSKEEFALEIKSKAAYAIQVVQTMLGIAMADPHVSDFATPQSHDSLTHSLTKNFKSKYYIKVLPKIVVQT</sequence>
<dbReference type="EMBL" id="GECU01021844">
    <property type="protein sequence ID" value="JAS85862.1"/>
    <property type="molecule type" value="Transcribed_RNA"/>
</dbReference>
<dbReference type="PANTHER" id="PTHR11012:SF56">
    <property type="entry name" value="CHK KINASE-LIKE DOMAIN-CONTAINING PROTEIN-RELATED"/>
    <property type="match status" value="1"/>
</dbReference>
<feature type="domain" description="CHK kinase-like" evidence="1">
    <location>
        <begin position="134"/>
        <end position="330"/>
    </location>
</feature>
<organism evidence="2">
    <name type="scientific">Homalodisca liturata</name>
    <dbReference type="NCBI Taxonomy" id="320908"/>
    <lineage>
        <taxon>Eukaryota</taxon>
        <taxon>Metazoa</taxon>
        <taxon>Ecdysozoa</taxon>
        <taxon>Arthropoda</taxon>
        <taxon>Hexapoda</taxon>
        <taxon>Insecta</taxon>
        <taxon>Pterygota</taxon>
        <taxon>Neoptera</taxon>
        <taxon>Paraneoptera</taxon>
        <taxon>Hemiptera</taxon>
        <taxon>Auchenorrhyncha</taxon>
        <taxon>Membracoidea</taxon>
        <taxon>Cicadellidae</taxon>
        <taxon>Cicadellinae</taxon>
        <taxon>Proconiini</taxon>
        <taxon>Homalodisca</taxon>
    </lineage>
</organism>
<dbReference type="Gene3D" id="3.90.1200.10">
    <property type="match status" value="1"/>
</dbReference>
<dbReference type="Pfam" id="PF02958">
    <property type="entry name" value="EcKL"/>
    <property type="match status" value="1"/>
</dbReference>
<dbReference type="InterPro" id="IPR011009">
    <property type="entry name" value="Kinase-like_dom_sf"/>
</dbReference>
<dbReference type="AlphaFoldDB" id="A0A1B6IG07"/>
<accession>A0A1B6IG07</accession>
<dbReference type="SUPFAM" id="SSF56112">
    <property type="entry name" value="Protein kinase-like (PK-like)"/>
    <property type="match status" value="1"/>
</dbReference>
<proteinExistence type="predicted"/>
<gene>
    <name evidence="2" type="ORF">g.15772</name>
</gene>
<dbReference type="InterPro" id="IPR015897">
    <property type="entry name" value="CHK_kinase-like"/>
</dbReference>
<feature type="non-terminal residue" evidence="2">
    <location>
        <position position="406"/>
    </location>
</feature>
<evidence type="ECO:0000259" key="1">
    <source>
        <dbReference type="SMART" id="SM00587"/>
    </source>
</evidence>
<reference evidence="2" key="1">
    <citation type="submission" date="2015-11" db="EMBL/GenBank/DDBJ databases">
        <title>De novo transcriptome assembly of four potential Pierce s Disease insect vectors from Arizona vineyards.</title>
        <authorList>
            <person name="Tassone E.E."/>
        </authorList>
    </citation>
    <scope>NUCLEOTIDE SEQUENCE</scope>
</reference>
<name>A0A1B6IG07_9HEMI</name>
<feature type="non-terminal residue" evidence="2">
    <location>
        <position position="1"/>
    </location>
</feature>
<dbReference type="SMART" id="SM00587">
    <property type="entry name" value="CHK"/>
    <property type="match status" value="1"/>
</dbReference>
<dbReference type="InterPro" id="IPR004119">
    <property type="entry name" value="EcKL"/>
</dbReference>
<protein>
    <recommendedName>
        <fullName evidence="1">CHK kinase-like domain-containing protein</fullName>
    </recommendedName>
</protein>
<evidence type="ECO:0000313" key="2">
    <source>
        <dbReference type="EMBL" id="JAS85862.1"/>
    </source>
</evidence>